<evidence type="ECO:0000313" key="3">
    <source>
        <dbReference type="Proteomes" id="UP000010475"/>
    </source>
</evidence>
<name>K9X082_9NOST</name>
<keyword evidence="3" id="KW-1185">Reference proteome</keyword>
<evidence type="ECO:0000313" key="2">
    <source>
        <dbReference type="EMBL" id="AFZ25152.1"/>
    </source>
</evidence>
<dbReference type="OrthoDB" id="7025931at2"/>
<dbReference type="HOGENOM" id="CLU_815639_0_0_3"/>
<dbReference type="eggNOG" id="ENOG502ZCMU">
    <property type="taxonomic scope" value="Bacteria"/>
</dbReference>
<dbReference type="RefSeq" id="WP_015208405.1">
    <property type="nucleotide sequence ID" value="NC_019757.1"/>
</dbReference>
<evidence type="ECO:0000256" key="1">
    <source>
        <dbReference type="SAM" id="Phobius"/>
    </source>
</evidence>
<keyword evidence="1" id="KW-0472">Membrane</keyword>
<dbReference type="AlphaFoldDB" id="K9X082"/>
<sequence length="340" mass="38893">METVTATFSIPNWIEDGLKNLTYERYGGVIRDSKTKSIVAMLRETTPNLRQTGTILFQFGSVASVLNLGVSVIGFAIVIKRLGEIEQQVKKVQKHTKELNLKLDLAVYSNFHAALGLARDGFTMNKPENRVNMTNLAINRFLEAQYIYAGYFEKALEENIQVADEYLKSLFLSYVARVRCYLELEETHTGLLCLQEGAEFLYEKVCRYVYNMLPFLEEEERNYLYKKYLNLFPPSIITPPSVSVNIADVITIAAAFTPLVPMLGSLEKNYDQESKMQFPQALEKIEIIIETNNRFESYQIEIKAISQIGISFHEWLQLKSSTETQPEDAELMYIIPSQAL</sequence>
<organism evidence="2 3">
    <name type="scientific">Cylindrospermum stagnale PCC 7417</name>
    <dbReference type="NCBI Taxonomy" id="56107"/>
    <lineage>
        <taxon>Bacteria</taxon>
        <taxon>Bacillati</taxon>
        <taxon>Cyanobacteriota</taxon>
        <taxon>Cyanophyceae</taxon>
        <taxon>Nostocales</taxon>
        <taxon>Nostocaceae</taxon>
        <taxon>Cylindrospermum</taxon>
    </lineage>
</organism>
<keyword evidence="1" id="KW-1133">Transmembrane helix</keyword>
<gene>
    <name evidence="2" type="ORF">Cylst_2981</name>
</gene>
<dbReference type="EMBL" id="CP003642">
    <property type="protein sequence ID" value="AFZ25152.1"/>
    <property type="molecule type" value="Genomic_DNA"/>
</dbReference>
<feature type="transmembrane region" description="Helical" evidence="1">
    <location>
        <begin position="55"/>
        <end position="79"/>
    </location>
</feature>
<keyword evidence="1" id="KW-0812">Transmembrane</keyword>
<dbReference type="KEGG" id="csg:Cylst_2981"/>
<proteinExistence type="predicted"/>
<dbReference type="Proteomes" id="UP000010475">
    <property type="component" value="Chromosome"/>
</dbReference>
<reference evidence="2 3" key="1">
    <citation type="submission" date="2012-06" db="EMBL/GenBank/DDBJ databases">
        <title>Finished chromosome of genome of Cylindrospermum stagnale PCC 7417.</title>
        <authorList>
            <consortium name="US DOE Joint Genome Institute"/>
            <person name="Gugger M."/>
            <person name="Coursin T."/>
            <person name="Rippka R."/>
            <person name="Tandeau De Marsac N."/>
            <person name="Huntemann M."/>
            <person name="Wei C.-L."/>
            <person name="Han J."/>
            <person name="Detter J.C."/>
            <person name="Han C."/>
            <person name="Tapia R."/>
            <person name="Chen A."/>
            <person name="Kyrpides N."/>
            <person name="Mavromatis K."/>
            <person name="Markowitz V."/>
            <person name="Szeto E."/>
            <person name="Ivanova N."/>
            <person name="Pagani I."/>
            <person name="Pati A."/>
            <person name="Goodwin L."/>
            <person name="Nordberg H.P."/>
            <person name="Cantor M.N."/>
            <person name="Hua S.X."/>
            <person name="Woyke T."/>
            <person name="Kerfeld C.A."/>
        </authorList>
    </citation>
    <scope>NUCLEOTIDE SEQUENCE [LARGE SCALE GENOMIC DNA]</scope>
    <source>
        <strain evidence="2 3">PCC 7417</strain>
    </source>
</reference>
<protein>
    <submittedName>
        <fullName evidence="2">Uncharacterized protein</fullName>
    </submittedName>
</protein>
<dbReference type="PATRIC" id="fig|56107.3.peg.3273"/>
<accession>K9X082</accession>
<dbReference type="STRING" id="56107.Cylst_2981"/>